<feature type="active site" description="Nucleophile; methyl group acceptor from methylphosphotriester" evidence="10">
    <location>
        <position position="36"/>
    </location>
</feature>
<evidence type="ECO:0000256" key="5">
    <source>
        <dbReference type="ARBA" id="ARBA00022679"/>
    </source>
</evidence>
<evidence type="ECO:0000256" key="4">
    <source>
        <dbReference type="ARBA" id="ARBA00022603"/>
    </source>
</evidence>
<keyword evidence="11" id="KW-0862">Zinc</keyword>
<reference key="1">
    <citation type="submission" date="2017-08" db="EMBL/GenBank/DDBJ databases">
        <title>A dynamic microbial community with high functional redundancy inhabits the cold, oxic subseafloor aquifer.</title>
        <authorList>
            <person name="Tully B.J."/>
            <person name="Wheat C.G."/>
            <person name="Glazer B.T."/>
            <person name="Huber J.A."/>
        </authorList>
    </citation>
    <scope>NUCLEOTIDE SEQUENCE [LARGE SCALE GENOMIC DNA]</scope>
</reference>
<evidence type="ECO:0000256" key="8">
    <source>
        <dbReference type="ARBA" id="ARBA00023204"/>
    </source>
</evidence>
<evidence type="ECO:0000256" key="11">
    <source>
        <dbReference type="PIRSR" id="PIRSR000409-2"/>
    </source>
</evidence>
<comment type="catalytic activity">
    <reaction evidence="9">
        <text>a 6-O-methyl-2'-deoxyguanosine in DNA + L-cysteinyl-[protein] = S-methyl-L-cysteinyl-[protein] + a 2'-deoxyguanosine in DNA</text>
        <dbReference type="Rhea" id="RHEA:24000"/>
        <dbReference type="Rhea" id="RHEA-COMP:10131"/>
        <dbReference type="Rhea" id="RHEA-COMP:10132"/>
        <dbReference type="Rhea" id="RHEA-COMP:11367"/>
        <dbReference type="Rhea" id="RHEA-COMP:11368"/>
        <dbReference type="ChEBI" id="CHEBI:29950"/>
        <dbReference type="ChEBI" id="CHEBI:82612"/>
        <dbReference type="ChEBI" id="CHEBI:85445"/>
        <dbReference type="ChEBI" id="CHEBI:85448"/>
        <dbReference type="EC" id="2.1.1.63"/>
    </reaction>
</comment>
<dbReference type="SUPFAM" id="SSF57884">
    <property type="entry name" value="Ada DNA repair protein, N-terminal domain (N-Ada 10)"/>
    <property type="match status" value="1"/>
</dbReference>
<evidence type="ECO:0000256" key="10">
    <source>
        <dbReference type="PIRSR" id="PIRSR000409-1"/>
    </source>
</evidence>
<dbReference type="PROSITE" id="PS00374">
    <property type="entry name" value="MGMT"/>
    <property type="match status" value="1"/>
</dbReference>
<evidence type="ECO:0000256" key="7">
    <source>
        <dbReference type="ARBA" id="ARBA00023159"/>
    </source>
</evidence>
<evidence type="ECO:0000259" key="13">
    <source>
        <dbReference type="PROSITE" id="PS01124"/>
    </source>
</evidence>
<feature type="binding site" evidence="11">
    <location>
        <position position="41"/>
    </location>
    <ligand>
        <name>DNA</name>
        <dbReference type="ChEBI" id="CHEBI:16991"/>
    </ligand>
</feature>
<dbReference type="Pfam" id="PF12833">
    <property type="entry name" value="HTH_18"/>
    <property type="match status" value="1"/>
</dbReference>
<dbReference type="PANTHER" id="PTHR10815:SF5">
    <property type="entry name" value="METHYLATED-DNA--PROTEIN-CYSTEINE METHYLTRANSFERASE"/>
    <property type="match status" value="1"/>
</dbReference>
<dbReference type="CDD" id="cd06445">
    <property type="entry name" value="ATase"/>
    <property type="match status" value="1"/>
</dbReference>
<dbReference type="Pfam" id="PF01035">
    <property type="entry name" value="DNA_binding_1"/>
    <property type="match status" value="1"/>
</dbReference>
<dbReference type="GO" id="GO:0006281">
    <property type="term" value="P:DNA repair"/>
    <property type="evidence" value="ECO:0007669"/>
    <property type="project" value="UniProtKB-KW"/>
</dbReference>
<dbReference type="PANTHER" id="PTHR10815">
    <property type="entry name" value="METHYLATED-DNA--PROTEIN-CYSTEINE METHYLTRANSFERASE"/>
    <property type="match status" value="1"/>
</dbReference>
<dbReference type="PIRSF" id="PIRSF000409">
    <property type="entry name" value="Ada"/>
    <property type="match status" value="1"/>
</dbReference>
<dbReference type="InterPro" id="IPR035451">
    <property type="entry name" value="Ada-like_dom_sf"/>
</dbReference>
<dbReference type="AlphaFoldDB" id="A0A2A4Z4W7"/>
<dbReference type="GO" id="GO:0032259">
    <property type="term" value="P:methylation"/>
    <property type="evidence" value="ECO:0007669"/>
    <property type="project" value="UniProtKB-KW"/>
</dbReference>
<dbReference type="InterPro" id="IPR036631">
    <property type="entry name" value="MGMT_N_sf"/>
</dbReference>
<dbReference type="GO" id="GO:0003908">
    <property type="term" value="F:methylated-DNA-[protein]-cysteine S-methyltransferase activity"/>
    <property type="evidence" value="ECO:0007669"/>
    <property type="project" value="UniProtKB-EC"/>
</dbReference>
<feature type="binding site" evidence="11">
    <location>
        <position position="32"/>
    </location>
    <ligand>
        <name>DNA</name>
        <dbReference type="ChEBI" id="CHEBI:16991"/>
    </ligand>
</feature>
<comment type="cofactor">
    <cofactor evidence="11">
        <name>Zn(2+)</name>
        <dbReference type="ChEBI" id="CHEBI:29105"/>
    </cofactor>
    <text evidence="11">Binds 1 zinc ion per subunit.</text>
</comment>
<proteinExistence type="inferred from homology"/>
<keyword evidence="11" id="KW-0479">Metal-binding</keyword>
<organism evidence="14">
    <name type="scientific">OCS116 cluster bacterium</name>
    <dbReference type="NCBI Taxonomy" id="2030921"/>
    <lineage>
        <taxon>Bacteria</taxon>
        <taxon>Pseudomonadati</taxon>
        <taxon>Pseudomonadota</taxon>
        <taxon>Alphaproteobacteria</taxon>
        <taxon>OCS116 cluster</taxon>
    </lineage>
</organism>
<dbReference type="Gene3D" id="1.10.10.10">
    <property type="entry name" value="Winged helix-like DNA-binding domain superfamily/Winged helix DNA-binding domain"/>
    <property type="match status" value="1"/>
</dbReference>
<dbReference type="InterPro" id="IPR014048">
    <property type="entry name" value="MethylDNA_cys_MeTrfase_DNA-bd"/>
</dbReference>
<keyword evidence="7" id="KW-0010">Activator</keyword>
<dbReference type="SUPFAM" id="SSF53155">
    <property type="entry name" value="Methylated DNA-protein cysteine methyltransferase domain"/>
    <property type="match status" value="1"/>
</dbReference>
<dbReference type="FunFam" id="1.10.10.10:FF:000214">
    <property type="entry name" value="Methylated-DNA--protein-cysteine methyltransferase"/>
    <property type="match status" value="1"/>
</dbReference>
<dbReference type="GO" id="GO:0043565">
    <property type="term" value="F:sequence-specific DNA binding"/>
    <property type="evidence" value="ECO:0007669"/>
    <property type="project" value="InterPro"/>
</dbReference>
<dbReference type="InterPro" id="IPR004026">
    <property type="entry name" value="Ada_DNA_repair_Zn-bd"/>
</dbReference>
<feature type="binding site" evidence="11">
    <location>
        <position position="65"/>
    </location>
    <ligand>
        <name>DNA</name>
        <dbReference type="ChEBI" id="CHEBI:16991"/>
    </ligand>
</feature>
<dbReference type="EMBL" id="NVUS01000007">
    <property type="protein sequence ID" value="PCJ01618.1"/>
    <property type="molecule type" value="Genomic_DNA"/>
</dbReference>
<evidence type="ECO:0000256" key="1">
    <source>
        <dbReference type="ARBA" id="ARBA00001286"/>
    </source>
</evidence>
<evidence type="ECO:0000313" key="14">
    <source>
        <dbReference type="EMBL" id="PCJ01618.1"/>
    </source>
</evidence>
<evidence type="ECO:0000256" key="3">
    <source>
        <dbReference type="ARBA" id="ARBA00011918"/>
    </source>
</evidence>
<feature type="active site" description="Nucleophile; methyl group acceptor from either O6-methylguanine or O4-methylthymine" evidence="10">
    <location>
        <position position="317"/>
    </location>
</feature>
<evidence type="ECO:0000256" key="6">
    <source>
        <dbReference type="ARBA" id="ARBA00022763"/>
    </source>
</evidence>
<dbReference type="Gene3D" id="3.40.10.10">
    <property type="entry name" value="DNA Methylphosphotriester Repair Domain"/>
    <property type="match status" value="1"/>
</dbReference>
<dbReference type="Gene3D" id="1.10.10.60">
    <property type="entry name" value="Homeodomain-like"/>
    <property type="match status" value="1"/>
</dbReference>
<protein>
    <recommendedName>
        <fullName evidence="3">methylated-DNA--[protein]-cysteine S-methyltransferase</fullName>
        <ecNumber evidence="3">2.1.1.63</ecNumber>
    </recommendedName>
</protein>
<evidence type="ECO:0000256" key="9">
    <source>
        <dbReference type="ARBA" id="ARBA00049348"/>
    </source>
</evidence>
<dbReference type="InterPro" id="IPR036388">
    <property type="entry name" value="WH-like_DNA-bd_sf"/>
</dbReference>
<keyword evidence="8" id="KW-0234">DNA repair</keyword>
<dbReference type="PROSITE" id="PS01124">
    <property type="entry name" value="HTH_ARAC_FAMILY_2"/>
    <property type="match status" value="1"/>
</dbReference>
<keyword evidence="6" id="KW-0227">DNA damage</keyword>
<dbReference type="EC" id="2.1.1.63" evidence="3"/>
<feature type="binding site" evidence="11">
    <location>
        <position position="43"/>
    </location>
    <ligand>
        <name>DNA</name>
        <dbReference type="ChEBI" id="CHEBI:16991"/>
    </ligand>
</feature>
<evidence type="ECO:0000256" key="2">
    <source>
        <dbReference type="ARBA" id="ARBA00008711"/>
    </source>
</evidence>
<comment type="similarity">
    <text evidence="2">Belongs to the MGMT family.</text>
</comment>
<dbReference type="InterPro" id="IPR016221">
    <property type="entry name" value="Bifunct_regulatory_prot_Ada"/>
</dbReference>
<dbReference type="GO" id="GO:0008270">
    <property type="term" value="F:zinc ion binding"/>
    <property type="evidence" value="ECO:0007669"/>
    <property type="project" value="InterPro"/>
</dbReference>
<dbReference type="SMART" id="SM00342">
    <property type="entry name" value="HTH_ARAC"/>
    <property type="match status" value="1"/>
</dbReference>
<gene>
    <name evidence="14" type="ORF">COB13_07080</name>
</gene>
<dbReference type="GO" id="GO:0003700">
    <property type="term" value="F:DNA-binding transcription factor activity"/>
    <property type="evidence" value="ECO:0007669"/>
    <property type="project" value="InterPro"/>
</dbReference>
<feature type="domain" description="HTH araC/xylS-type" evidence="13">
    <location>
        <begin position="107"/>
        <end position="180"/>
    </location>
</feature>
<dbReference type="Gene3D" id="3.30.160.70">
    <property type="entry name" value="Methylated DNA-protein cysteine methyltransferase domain"/>
    <property type="match status" value="1"/>
</dbReference>
<accession>A0A2A4Z4W7</accession>
<dbReference type="InterPro" id="IPR018060">
    <property type="entry name" value="HTH_AraC"/>
</dbReference>
<sequence length="345" mass="38962">MNQKLSFDEKYTAIGVQDSRYEGAFITGVTSTGIFCRPSCRARRPLAKNVIFYDDPQQAIQAGFRPCKICKPMDLEGEAPDYVKSIIKDLHADPYLKLKDWDLRQRGVEPSQIRRWFQKNHGMTFHSYQRMMRINKAYNQIKGGNQVTHAAFGIGYDSLSGFNEGYKSIFGKAPKDIKNQTVINIIRFPTKLGPMFACATECGLCLLEYTDRRMLESEFKDLCKRLNAVILPGANVHLDLVQSEIAEYYDGTRREFSVALDTPGTEFQQMVWAGLQDIKYGETRSYKNQAEFLGKPKAVRAVAGANGMNRISIIVPCHRVIGSDGNLTGYGGGLARKQWLLEHES</sequence>
<name>A0A2A4Z4W7_9PROT</name>
<comment type="caution">
    <text evidence="14">The sequence shown here is derived from an EMBL/GenBank/DDBJ whole genome shotgun (WGS) entry which is preliminary data.</text>
</comment>
<dbReference type="NCBIfam" id="TIGR00589">
    <property type="entry name" value="ogt"/>
    <property type="match status" value="1"/>
</dbReference>
<comment type="catalytic activity">
    <reaction evidence="1">
        <text>a 4-O-methyl-thymidine in DNA + L-cysteinyl-[protein] = a thymidine in DNA + S-methyl-L-cysteinyl-[protein]</text>
        <dbReference type="Rhea" id="RHEA:53428"/>
        <dbReference type="Rhea" id="RHEA-COMP:10131"/>
        <dbReference type="Rhea" id="RHEA-COMP:10132"/>
        <dbReference type="Rhea" id="RHEA-COMP:13555"/>
        <dbReference type="Rhea" id="RHEA-COMP:13556"/>
        <dbReference type="ChEBI" id="CHEBI:29950"/>
        <dbReference type="ChEBI" id="CHEBI:82612"/>
        <dbReference type="ChEBI" id="CHEBI:137386"/>
        <dbReference type="ChEBI" id="CHEBI:137387"/>
        <dbReference type="EC" id="2.1.1.63"/>
    </reaction>
</comment>
<feature type="binding site" evidence="12">
    <location>
        <position position="36"/>
    </location>
    <ligand>
        <name>Zn(2+)</name>
        <dbReference type="ChEBI" id="CHEBI:29105"/>
    </ligand>
</feature>
<keyword evidence="5" id="KW-0808">Transferase</keyword>
<dbReference type="SUPFAM" id="SSF46767">
    <property type="entry name" value="Methylated DNA-protein cysteine methyltransferase, C-terminal domain"/>
    <property type="match status" value="1"/>
</dbReference>
<reference evidence="14" key="2">
    <citation type="journal article" date="2018" name="ISME J.">
        <title>A dynamic microbial community with high functional redundancy inhabits the cold, oxic subseafloor aquifer.</title>
        <authorList>
            <person name="Tully B.J."/>
            <person name="Wheat C.G."/>
            <person name="Glazer B.T."/>
            <person name="Huber J.A."/>
        </authorList>
    </citation>
    <scope>NUCLEOTIDE SEQUENCE</scope>
    <source>
        <strain evidence="14">NORP83</strain>
    </source>
</reference>
<dbReference type="Pfam" id="PF02805">
    <property type="entry name" value="Ada_Zn_binding"/>
    <property type="match status" value="1"/>
</dbReference>
<evidence type="ECO:0000256" key="12">
    <source>
        <dbReference type="PIRSR" id="PIRSR000409-3"/>
    </source>
</evidence>
<dbReference type="InterPro" id="IPR001497">
    <property type="entry name" value="MethylDNA_cys_MeTrfase_AS"/>
</dbReference>
<keyword evidence="4" id="KW-0489">Methyltransferase</keyword>
<feature type="binding site" evidence="12">
    <location>
        <position position="70"/>
    </location>
    <ligand>
        <name>Zn(2+)</name>
        <dbReference type="ChEBI" id="CHEBI:29105"/>
    </ligand>
</feature>
<feature type="binding site" evidence="12">
    <location>
        <position position="40"/>
    </location>
    <ligand>
        <name>Zn(2+)</name>
        <dbReference type="ChEBI" id="CHEBI:29105"/>
    </ligand>
</feature>
<feature type="binding site" evidence="12">
    <location>
        <position position="67"/>
    </location>
    <ligand>
        <name>Zn(2+)</name>
        <dbReference type="ChEBI" id="CHEBI:29105"/>
    </ligand>
</feature>
<dbReference type="InterPro" id="IPR036217">
    <property type="entry name" value="MethylDNA_cys_MeTrfase_DNAb"/>
</dbReference>